<reference evidence="1" key="2">
    <citation type="submission" date="2022-01" db="EMBL/GenBank/DDBJ databases">
        <authorList>
            <person name="Yamashiro T."/>
            <person name="Shiraishi A."/>
            <person name="Satake H."/>
            <person name="Nakayama K."/>
        </authorList>
    </citation>
    <scope>NUCLEOTIDE SEQUENCE</scope>
</reference>
<sequence length="75" mass="8408">MLRALGVVVPQARAIEKKWRKMEFGTRFGMAPEFSGVSYLCRVVLDCKLPDINKIHGQSVCRVSIATEVALENSR</sequence>
<gene>
    <name evidence="1" type="ORF">Tco_1121150</name>
</gene>
<evidence type="ECO:0000313" key="2">
    <source>
        <dbReference type="Proteomes" id="UP001151760"/>
    </source>
</evidence>
<evidence type="ECO:0000313" key="1">
    <source>
        <dbReference type="EMBL" id="GJU04720.1"/>
    </source>
</evidence>
<dbReference type="EMBL" id="BQNB010021277">
    <property type="protein sequence ID" value="GJU04720.1"/>
    <property type="molecule type" value="Genomic_DNA"/>
</dbReference>
<dbReference type="Proteomes" id="UP001151760">
    <property type="component" value="Unassembled WGS sequence"/>
</dbReference>
<organism evidence="1 2">
    <name type="scientific">Tanacetum coccineum</name>
    <dbReference type="NCBI Taxonomy" id="301880"/>
    <lineage>
        <taxon>Eukaryota</taxon>
        <taxon>Viridiplantae</taxon>
        <taxon>Streptophyta</taxon>
        <taxon>Embryophyta</taxon>
        <taxon>Tracheophyta</taxon>
        <taxon>Spermatophyta</taxon>
        <taxon>Magnoliopsida</taxon>
        <taxon>eudicotyledons</taxon>
        <taxon>Gunneridae</taxon>
        <taxon>Pentapetalae</taxon>
        <taxon>asterids</taxon>
        <taxon>campanulids</taxon>
        <taxon>Asterales</taxon>
        <taxon>Asteraceae</taxon>
        <taxon>Asteroideae</taxon>
        <taxon>Anthemideae</taxon>
        <taxon>Anthemidinae</taxon>
        <taxon>Tanacetum</taxon>
    </lineage>
</organism>
<protein>
    <submittedName>
        <fullName evidence="1">Uncharacterized protein</fullName>
    </submittedName>
</protein>
<keyword evidence="2" id="KW-1185">Reference proteome</keyword>
<proteinExistence type="predicted"/>
<comment type="caution">
    <text evidence="1">The sequence shown here is derived from an EMBL/GenBank/DDBJ whole genome shotgun (WGS) entry which is preliminary data.</text>
</comment>
<reference evidence="1" key="1">
    <citation type="journal article" date="2022" name="Int. J. Mol. Sci.">
        <title>Draft Genome of Tanacetum Coccineum: Genomic Comparison of Closely Related Tanacetum-Family Plants.</title>
        <authorList>
            <person name="Yamashiro T."/>
            <person name="Shiraishi A."/>
            <person name="Nakayama K."/>
            <person name="Satake H."/>
        </authorList>
    </citation>
    <scope>NUCLEOTIDE SEQUENCE</scope>
</reference>
<accession>A0ABQ5IYB5</accession>
<name>A0ABQ5IYB5_9ASTR</name>